<dbReference type="GO" id="GO:0042273">
    <property type="term" value="P:ribosomal large subunit biogenesis"/>
    <property type="evidence" value="ECO:0007669"/>
    <property type="project" value="TreeGrafter"/>
</dbReference>
<name>A0A7R9G983_9CRUS</name>
<comment type="subcellular location">
    <subcellularLocation>
        <location evidence="1">Nucleus</location>
    </subcellularLocation>
</comment>
<comment type="function">
    <text evidence="6">Involved in the biogenesis of the 60S ribosomal subunit. Ensures the docking of NOG1 to pre-60S particles.</text>
</comment>
<evidence type="ECO:0000259" key="8">
    <source>
        <dbReference type="SMART" id="SM00746"/>
    </source>
</evidence>
<evidence type="ECO:0000256" key="3">
    <source>
        <dbReference type="ARBA" id="ARBA00022517"/>
    </source>
</evidence>
<evidence type="ECO:0000256" key="4">
    <source>
        <dbReference type="ARBA" id="ARBA00023242"/>
    </source>
</evidence>
<evidence type="ECO:0000256" key="5">
    <source>
        <dbReference type="ARBA" id="ARBA00039784"/>
    </source>
</evidence>
<reference evidence="9" key="1">
    <citation type="submission" date="2020-11" db="EMBL/GenBank/DDBJ databases">
        <authorList>
            <person name="Tran Van P."/>
        </authorList>
    </citation>
    <scope>NUCLEOTIDE SEQUENCE</scope>
</reference>
<keyword evidence="3" id="KW-0690">Ribosome biogenesis</keyword>
<dbReference type="EMBL" id="CAJPEX010000063">
    <property type="protein sequence ID" value="CAG0912920.1"/>
    <property type="molecule type" value="Genomic_DNA"/>
</dbReference>
<dbReference type="Gene3D" id="2.30.170.20">
    <property type="entry name" value="Ribosomal protein L24e"/>
    <property type="match status" value="1"/>
</dbReference>
<organism evidence="9">
    <name type="scientific">Notodromas monacha</name>
    <dbReference type="NCBI Taxonomy" id="399045"/>
    <lineage>
        <taxon>Eukaryota</taxon>
        <taxon>Metazoa</taxon>
        <taxon>Ecdysozoa</taxon>
        <taxon>Arthropoda</taxon>
        <taxon>Crustacea</taxon>
        <taxon>Oligostraca</taxon>
        <taxon>Ostracoda</taxon>
        <taxon>Podocopa</taxon>
        <taxon>Podocopida</taxon>
        <taxon>Cypridocopina</taxon>
        <taxon>Cypridoidea</taxon>
        <taxon>Cyprididae</taxon>
        <taxon>Notodromas</taxon>
    </lineage>
</organism>
<evidence type="ECO:0000256" key="1">
    <source>
        <dbReference type="ARBA" id="ARBA00004123"/>
    </source>
</evidence>
<evidence type="ECO:0000256" key="7">
    <source>
        <dbReference type="ARBA" id="ARBA00064137"/>
    </source>
</evidence>
<dbReference type="AlphaFoldDB" id="A0A7R9G983"/>
<dbReference type="InterPro" id="IPR056366">
    <property type="entry name" value="Ribosomal_eL24"/>
</dbReference>
<dbReference type="CDD" id="cd00472">
    <property type="entry name" value="Ribosomal_L24e_L24"/>
    <property type="match status" value="1"/>
</dbReference>
<comment type="similarity">
    <text evidence="2">Belongs to the eukaryotic ribosomal protein eL24 family.</text>
</comment>
<dbReference type="InterPro" id="IPR023442">
    <property type="entry name" value="Ribosomal_eL24_CS"/>
</dbReference>
<evidence type="ECO:0000313" key="9">
    <source>
        <dbReference type="EMBL" id="CAD7272768.1"/>
    </source>
</evidence>
<dbReference type="OrthoDB" id="10262490at2759"/>
<sequence length="168" mass="20188">MRVEKCYFCSSPLWPGHGIQFVRNDCKIFKFCRSKCHKNFKRKKNPRKAKWTKAFRKANNKDLAVDPSFEFEQRRNVPLKYNRESWQKTIETMQKIDEIRRRREARHIMNRLKKGTEIEREQDVKDVERNMALIRSPAAGLLEQRALEEKVVEHMEDSEAESMEAEDE</sequence>
<evidence type="ECO:0000256" key="6">
    <source>
        <dbReference type="ARBA" id="ARBA00059003"/>
    </source>
</evidence>
<proteinExistence type="inferred from homology"/>
<dbReference type="SUPFAM" id="SSF57716">
    <property type="entry name" value="Glucocorticoid receptor-like (DNA-binding domain)"/>
    <property type="match status" value="1"/>
</dbReference>
<feature type="domain" description="TRASH" evidence="8">
    <location>
        <begin position="6"/>
        <end position="44"/>
    </location>
</feature>
<dbReference type="GO" id="GO:0005730">
    <property type="term" value="C:nucleolus"/>
    <property type="evidence" value="ECO:0007669"/>
    <property type="project" value="TreeGrafter"/>
</dbReference>
<keyword evidence="10" id="KW-1185">Reference proteome</keyword>
<accession>A0A7R9G983</accession>
<dbReference type="PROSITE" id="PS01073">
    <property type="entry name" value="RIBOSOMAL_L24E"/>
    <property type="match status" value="1"/>
</dbReference>
<keyword evidence="4" id="KW-0539">Nucleus</keyword>
<dbReference type="FunFam" id="2.30.170.20:FF:000001">
    <property type="entry name" value="probable ribosome biogenesis protein RLP24"/>
    <property type="match status" value="1"/>
</dbReference>
<dbReference type="PANTHER" id="PTHR10792:SF8">
    <property type="entry name" value="RIBOSOME BIOGENESIS PROTEIN RLP24-RELATED"/>
    <property type="match status" value="1"/>
</dbReference>
<dbReference type="Pfam" id="PF01246">
    <property type="entry name" value="Ribosomal_L24e"/>
    <property type="match status" value="1"/>
</dbReference>
<comment type="subunit">
    <text evidence="7">Associated with nucleolar and cytoplasmic pre-60S particles. At the end of biogenesis it dissociates from cytoplasmic pre-60S particles and is likely to be exchanged for its ribosomal homologue, RPL24.</text>
</comment>
<protein>
    <recommendedName>
        <fullName evidence="5">Probable ribosome biogenesis protein RLP24</fullName>
    </recommendedName>
</protein>
<dbReference type="SMART" id="SM00746">
    <property type="entry name" value="TRASH"/>
    <property type="match status" value="1"/>
</dbReference>
<gene>
    <name evidence="9" type="ORF">NMOB1V02_LOCUS690</name>
</gene>
<dbReference type="InterPro" id="IPR000988">
    <property type="entry name" value="Ribosomal_eL24-rel_N"/>
</dbReference>
<dbReference type="PANTHER" id="PTHR10792">
    <property type="entry name" value="60S RIBOSOMAL PROTEIN L24"/>
    <property type="match status" value="1"/>
</dbReference>
<evidence type="ECO:0000256" key="2">
    <source>
        <dbReference type="ARBA" id="ARBA00005647"/>
    </source>
</evidence>
<dbReference type="EMBL" id="OA882100">
    <property type="protein sequence ID" value="CAD7272768.1"/>
    <property type="molecule type" value="Genomic_DNA"/>
</dbReference>
<evidence type="ECO:0000313" key="10">
    <source>
        <dbReference type="Proteomes" id="UP000678499"/>
    </source>
</evidence>
<dbReference type="Proteomes" id="UP000678499">
    <property type="component" value="Unassembled WGS sequence"/>
</dbReference>
<dbReference type="InterPro" id="IPR038630">
    <property type="entry name" value="L24e/L24_sf"/>
</dbReference>
<dbReference type="InterPro" id="IPR011017">
    <property type="entry name" value="TRASH_dom"/>
</dbReference>
<dbReference type="GO" id="GO:0003735">
    <property type="term" value="F:structural constituent of ribosome"/>
    <property type="evidence" value="ECO:0007669"/>
    <property type="project" value="InterPro"/>
</dbReference>